<dbReference type="Gene3D" id="3.60.90.10">
    <property type="entry name" value="S-adenosylmethionine decarboxylase"/>
    <property type="match status" value="1"/>
</dbReference>
<evidence type="ECO:0000256" key="4">
    <source>
        <dbReference type="ARBA" id="ARBA00023115"/>
    </source>
</evidence>
<dbReference type="EMBL" id="MN740192">
    <property type="protein sequence ID" value="QHT92563.1"/>
    <property type="molecule type" value="Genomic_DNA"/>
</dbReference>
<comment type="cofactor">
    <cofactor evidence="1">
        <name>pyruvate</name>
        <dbReference type="ChEBI" id="CHEBI:15361"/>
    </cofactor>
</comment>
<dbReference type="SUPFAM" id="SSF56276">
    <property type="entry name" value="S-adenosylmethionine decarboxylase"/>
    <property type="match status" value="1"/>
</dbReference>
<keyword evidence="4" id="KW-0620">Polyamine biosynthesis</keyword>
<dbReference type="NCBIfam" id="TIGR03330">
    <property type="entry name" value="SAM_DCase_Bsu"/>
    <property type="match status" value="1"/>
</dbReference>
<dbReference type="InterPro" id="IPR003826">
    <property type="entry name" value="AdoMetDC_fam_prok"/>
</dbReference>
<evidence type="ECO:0000256" key="8">
    <source>
        <dbReference type="ARBA" id="ARBA00023317"/>
    </source>
</evidence>
<dbReference type="GO" id="GO:0004014">
    <property type="term" value="F:adenosylmethionine decarboxylase activity"/>
    <property type="evidence" value="ECO:0007669"/>
    <property type="project" value="InterPro"/>
</dbReference>
<keyword evidence="6" id="KW-0456">Lyase</keyword>
<name>A0A6C0IM08_9ZZZZ</name>
<dbReference type="InterPro" id="IPR017716">
    <property type="entry name" value="S-AdoMet_deCOase_pro-enz"/>
</dbReference>
<evidence type="ECO:0000256" key="2">
    <source>
        <dbReference type="ARBA" id="ARBA00022793"/>
    </source>
</evidence>
<keyword evidence="3" id="KW-0068">Autocatalytic cleavage</keyword>
<dbReference type="InterPro" id="IPR016067">
    <property type="entry name" value="S-AdoMet_deCO2ase_core"/>
</dbReference>
<reference evidence="9" key="1">
    <citation type="journal article" date="2020" name="Nature">
        <title>Giant virus diversity and host interactions through global metagenomics.</title>
        <authorList>
            <person name="Schulz F."/>
            <person name="Roux S."/>
            <person name="Paez-Espino D."/>
            <person name="Jungbluth S."/>
            <person name="Walsh D.A."/>
            <person name="Denef V.J."/>
            <person name="McMahon K.D."/>
            <person name="Konstantinidis K.T."/>
            <person name="Eloe-Fadrosh E.A."/>
            <person name="Kyrpides N.C."/>
            <person name="Woyke T."/>
        </authorList>
    </citation>
    <scope>NUCLEOTIDE SEQUENCE</scope>
    <source>
        <strain evidence="9">GVMAG-M-3300023184-88</strain>
    </source>
</reference>
<protein>
    <recommendedName>
        <fullName evidence="10">S-adenosylmethionine decarboxylase</fullName>
    </recommendedName>
</protein>
<dbReference type="PANTHER" id="PTHR33866">
    <property type="entry name" value="S-ADENOSYLMETHIONINE DECARBOXYLASE PROENZYME"/>
    <property type="match status" value="1"/>
</dbReference>
<keyword evidence="8" id="KW-0670">Pyruvate</keyword>
<organism evidence="9">
    <name type="scientific">viral metagenome</name>
    <dbReference type="NCBI Taxonomy" id="1070528"/>
    <lineage>
        <taxon>unclassified sequences</taxon>
        <taxon>metagenomes</taxon>
        <taxon>organismal metagenomes</taxon>
    </lineage>
</organism>
<evidence type="ECO:0000256" key="3">
    <source>
        <dbReference type="ARBA" id="ARBA00022813"/>
    </source>
</evidence>
<dbReference type="AlphaFoldDB" id="A0A6C0IM08"/>
<sequence>MAVGTSVGTHLLLNLYDVDVSLLTFLSRGQGLLQQIVQELHLTVVSETGHQFTPHGYTYAYVLSESHFTIHTYPEHNSCYIDIFCCSPSFNAVNAIQRIKSIFRTDTVSYQIVRR</sequence>
<dbReference type="PANTHER" id="PTHR33866:SF2">
    <property type="entry name" value="S-ADENOSYLMETHIONINE DECARBOXYLASE PROENZYME"/>
    <property type="match status" value="1"/>
</dbReference>
<proteinExistence type="predicted"/>
<evidence type="ECO:0000256" key="5">
    <source>
        <dbReference type="ARBA" id="ARBA00023145"/>
    </source>
</evidence>
<dbReference type="GO" id="GO:0008295">
    <property type="term" value="P:spermidine biosynthetic process"/>
    <property type="evidence" value="ECO:0007669"/>
    <property type="project" value="InterPro"/>
</dbReference>
<dbReference type="Pfam" id="PF02675">
    <property type="entry name" value="AdoMet_dc"/>
    <property type="match status" value="1"/>
</dbReference>
<evidence type="ECO:0000256" key="7">
    <source>
        <dbReference type="ARBA" id="ARBA00023270"/>
    </source>
</evidence>
<evidence type="ECO:0000256" key="1">
    <source>
        <dbReference type="ARBA" id="ARBA00001928"/>
    </source>
</evidence>
<keyword evidence="7" id="KW-0704">Schiff base</keyword>
<evidence type="ECO:0000256" key="6">
    <source>
        <dbReference type="ARBA" id="ARBA00023239"/>
    </source>
</evidence>
<accession>A0A6C0IM08</accession>
<evidence type="ECO:0008006" key="10">
    <source>
        <dbReference type="Google" id="ProtNLM"/>
    </source>
</evidence>
<keyword evidence="2" id="KW-0210">Decarboxylase</keyword>
<dbReference type="GO" id="GO:0005829">
    <property type="term" value="C:cytosol"/>
    <property type="evidence" value="ECO:0007669"/>
    <property type="project" value="TreeGrafter"/>
</dbReference>
<keyword evidence="5" id="KW-0865">Zymogen</keyword>
<evidence type="ECO:0000313" key="9">
    <source>
        <dbReference type="EMBL" id="QHT92563.1"/>
    </source>
</evidence>